<keyword evidence="1" id="KW-1133">Transmembrane helix</keyword>
<gene>
    <name evidence="2" type="ORF">OWR29_40745</name>
</gene>
<keyword evidence="1" id="KW-0472">Membrane</keyword>
<accession>A0ABT4BD11</accession>
<dbReference type="Proteomes" id="UP001151002">
    <property type="component" value="Unassembled WGS sequence"/>
</dbReference>
<dbReference type="RefSeq" id="WP_267568941.1">
    <property type="nucleotide sequence ID" value="NZ_JAPNTZ010000019.1"/>
</dbReference>
<feature type="transmembrane region" description="Helical" evidence="1">
    <location>
        <begin position="45"/>
        <end position="66"/>
    </location>
</feature>
<feature type="transmembrane region" description="Helical" evidence="1">
    <location>
        <begin position="107"/>
        <end position="126"/>
    </location>
</feature>
<evidence type="ECO:0000313" key="2">
    <source>
        <dbReference type="EMBL" id="MCY1144362.1"/>
    </source>
</evidence>
<feature type="transmembrane region" description="Helical" evidence="1">
    <location>
        <begin position="78"/>
        <end position="101"/>
    </location>
</feature>
<proteinExistence type="predicted"/>
<protein>
    <submittedName>
        <fullName evidence="2">Uncharacterized protein</fullName>
    </submittedName>
</protein>
<keyword evidence="1" id="KW-0812">Transmembrane</keyword>
<sequence>MAAVPPPRRWLVAMWVVAGAAVLFAVHSLVRAAIAADVFTPPAGLPVTALSYAVPLALFVAFVVWANVTRSVVEGLGGVVQVVQNWAISVPTLVIFLSYVLPAKTPAAFHLGRAVAGLLLVAGLLISRSKLQRWLVEPASEPLPPVAPPRSAVPTFPRTAPLLPPVEVQPRDWDASAWDPEIQADIERRRRRD</sequence>
<keyword evidence="3" id="KW-1185">Reference proteome</keyword>
<comment type="caution">
    <text evidence="2">The sequence shown here is derived from an EMBL/GenBank/DDBJ whole genome shotgun (WGS) entry which is preliminary data.</text>
</comment>
<evidence type="ECO:0000256" key="1">
    <source>
        <dbReference type="SAM" id="Phobius"/>
    </source>
</evidence>
<organism evidence="2 3">
    <name type="scientific">Paractinoplanes pyxinae</name>
    <dbReference type="NCBI Taxonomy" id="2997416"/>
    <lineage>
        <taxon>Bacteria</taxon>
        <taxon>Bacillati</taxon>
        <taxon>Actinomycetota</taxon>
        <taxon>Actinomycetes</taxon>
        <taxon>Micromonosporales</taxon>
        <taxon>Micromonosporaceae</taxon>
        <taxon>Paractinoplanes</taxon>
    </lineage>
</organism>
<reference evidence="2" key="1">
    <citation type="submission" date="2022-11" db="EMBL/GenBank/DDBJ databases">
        <authorList>
            <person name="Somphong A."/>
            <person name="Phongsopitanun W."/>
        </authorList>
    </citation>
    <scope>NUCLEOTIDE SEQUENCE</scope>
    <source>
        <strain evidence="2">Pm04-4</strain>
    </source>
</reference>
<dbReference type="EMBL" id="JAPNTZ010000019">
    <property type="protein sequence ID" value="MCY1144362.1"/>
    <property type="molecule type" value="Genomic_DNA"/>
</dbReference>
<name>A0ABT4BD11_9ACTN</name>
<evidence type="ECO:0000313" key="3">
    <source>
        <dbReference type="Proteomes" id="UP001151002"/>
    </source>
</evidence>